<accession>A0A921H5M6</accession>
<proteinExistence type="predicted"/>
<protein>
    <recommendedName>
        <fullName evidence="3">Glycosyltransferase subfamily 4-like N-terminal domain-containing protein</fullName>
    </recommendedName>
</protein>
<organism evidence="1 2">
    <name type="scientific">Butyricimonas virosa</name>
    <dbReference type="NCBI Taxonomy" id="544645"/>
    <lineage>
        <taxon>Bacteria</taxon>
        <taxon>Pseudomonadati</taxon>
        <taxon>Bacteroidota</taxon>
        <taxon>Bacteroidia</taxon>
        <taxon>Bacteroidales</taxon>
        <taxon>Odoribacteraceae</taxon>
        <taxon>Butyricimonas</taxon>
    </lineage>
</organism>
<reference evidence="1" key="1">
    <citation type="journal article" date="2021" name="PeerJ">
        <title>Extensive microbial diversity within the chicken gut microbiome revealed by metagenomics and culture.</title>
        <authorList>
            <person name="Gilroy R."/>
            <person name="Ravi A."/>
            <person name="Getino M."/>
            <person name="Pursley I."/>
            <person name="Horton D.L."/>
            <person name="Alikhan N.F."/>
            <person name="Baker D."/>
            <person name="Gharbi K."/>
            <person name="Hall N."/>
            <person name="Watson M."/>
            <person name="Adriaenssens E.M."/>
            <person name="Foster-Nyarko E."/>
            <person name="Jarju S."/>
            <person name="Secka A."/>
            <person name="Antonio M."/>
            <person name="Oren A."/>
            <person name="Chaudhuri R.R."/>
            <person name="La Ragione R."/>
            <person name="Hildebrand F."/>
            <person name="Pallen M.J."/>
        </authorList>
    </citation>
    <scope>NUCLEOTIDE SEQUENCE</scope>
    <source>
        <strain evidence="1">6966</strain>
    </source>
</reference>
<evidence type="ECO:0000313" key="2">
    <source>
        <dbReference type="Proteomes" id="UP000742098"/>
    </source>
</evidence>
<dbReference type="RefSeq" id="WP_278701532.1">
    <property type="nucleotide sequence ID" value="NZ_CAJUBB010000001.1"/>
</dbReference>
<dbReference type="EMBL" id="DYVS01000121">
    <property type="protein sequence ID" value="HJF70563.1"/>
    <property type="molecule type" value="Genomic_DNA"/>
</dbReference>
<comment type="caution">
    <text evidence="1">The sequence shown here is derived from an EMBL/GenBank/DDBJ whole genome shotgun (WGS) entry which is preliminary data.</text>
</comment>
<sequence>MNVLIITRNFYPYNNIGSFRINSFAKYFRKAGNSVTVVAEGERDEAITWNGCDIHYIKDPIMTPMHFYKLEQKNKRWVLRRIIRALE</sequence>
<reference evidence="1" key="2">
    <citation type="submission" date="2021-09" db="EMBL/GenBank/DDBJ databases">
        <authorList>
            <person name="Gilroy R."/>
        </authorList>
    </citation>
    <scope>NUCLEOTIDE SEQUENCE</scope>
    <source>
        <strain evidence="1">6966</strain>
    </source>
</reference>
<dbReference type="Proteomes" id="UP000742098">
    <property type="component" value="Unassembled WGS sequence"/>
</dbReference>
<gene>
    <name evidence="1" type="ORF">K8V05_07395</name>
</gene>
<evidence type="ECO:0000313" key="1">
    <source>
        <dbReference type="EMBL" id="HJF70563.1"/>
    </source>
</evidence>
<name>A0A921H5M6_9BACT</name>
<evidence type="ECO:0008006" key="3">
    <source>
        <dbReference type="Google" id="ProtNLM"/>
    </source>
</evidence>
<dbReference type="AlphaFoldDB" id="A0A921H5M6"/>